<feature type="region of interest" description="Disordered" evidence="1">
    <location>
        <begin position="134"/>
        <end position="161"/>
    </location>
</feature>
<keyword evidence="3" id="KW-1185">Reference proteome</keyword>
<reference evidence="3" key="1">
    <citation type="journal article" date="2019" name="Int. J. Syst. Evol. Microbiol.">
        <title>The Global Catalogue of Microorganisms (GCM) 10K type strain sequencing project: providing services to taxonomists for standard genome sequencing and annotation.</title>
        <authorList>
            <consortium name="The Broad Institute Genomics Platform"/>
            <consortium name="The Broad Institute Genome Sequencing Center for Infectious Disease"/>
            <person name="Wu L."/>
            <person name="Ma J."/>
        </authorList>
    </citation>
    <scope>NUCLEOTIDE SEQUENCE [LARGE SCALE GENOMIC DNA]</scope>
    <source>
        <strain evidence="3">CGMCC 1.13718</strain>
    </source>
</reference>
<protein>
    <recommendedName>
        <fullName evidence="4">Terminase small subunit</fullName>
    </recommendedName>
</protein>
<organism evidence="2 3">
    <name type="scientific">Microbulbifer taiwanensis</name>
    <dbReference type="NCBI Taxonomy" id="986746"/>
    <lineage>
        <taxon>Bacteria</taxon>
        <taxon>Pseudomonadati</taxon>
        <taxon>Pseudomonadota</taxon>
        <taxon>Gammaproteobacteria</taxon>
        <taxon>Cellvibrionales</taxon>
        <taxon>Microbulbiferaceae</taxon>
        <taxon>Microbulbifer</taxon>
    </lineage>
</organism>
<evidence type="ECO:0000256" key="1">
    <source>
        <dbReference type="SAM" id="MobiDB-lite"/>
    </source>
</evidence>
<accession>A0ABW1YFX4</accession>
<feature type="region of interest" description="Disordered" evidence="1">
    <location>
        <begin position="26"/>
        <end position="54"/>
    </location>
</feature>
<evidence type="ECO:0000313" key="2">
    <source>
        <dbReference type="EMBL" id="MFC6631668.1"/>
    </source>
</evidence>
<dbReference type="EMBL" id="JBHSVR010000001">
    <property type="protein sequence ID" value="MFC6631668.1"/>
    <property type="molecule type" value="Genomic_DNA"/>
</dbReference>
<gene>
    <name evidence="2" type="ORF">ACFQBM_00140</name>
</gene>
<evidence type="ECO:0000313" key="3">
    <source>
        <dbReference type="Proteomes" id="UP001596425"/>
    </source>
</evidence>
<sequence length="161" mass="17635">MPQVDIEEVTGAGDQNVADLEQIVAATPEEEPQGEQGATEAPKPEEVAPDAMEQAKSKARALVGVLQTGFKALDRRIDYPKEIYQQAETRLAPAIAKHNISEMPVANRLEEIDAVSFLGELTWKSVQDVVGLRRRDKAEREAAEARRQEQIDQGVASGDES</sequence>
<feature type="compositionally biased region" description="Basic and acidic residues" evidence="1">
    <location>
        <begin position="134"/>
        <end position="150"/>
    </location>
</feature>
<proteinExistence type="predicted"/>
<dbReference type="RefSeq" id="WP_377516560.1">
    <property type="nucleotide sequence ID" value="NZ_JBHSVR010000001.1"/>
</dbReference>
<name>A0ABW1YFX4_9GAMM</name>
<evidence type="ECO:0008006" key="4">
    <source>
        <dbReference type="Google" id="ProtNLM"/>
    </source>
</evidence>
<dbReference type="Proteomes" id="UP001596425">
    <property type="component" value="Unassembled WGS sequence"/>
</dbReference>
<comment type="caution">
    <text evidence="2">The sequence shown here is derived from an EMBL/GenBank/DDBJ whole genome shotgun (WGS) entry which is preliminary data.</text>
</comment>